<dbReference type="Gene3D" id="3.30.1540.10">
    <property type="entry name" value="formyl-coa transferase, domain 3"/>
    <property type="match status" value="1"/>
</dbReference>
<evidence type="ECO:0000313" key="3">
    <source>
        <dbReference type="Proteomes" id="UP001556692"/>
    </source>
</evidence>
<dbReference type="PANTHER" id="PTHR48207:SF3">
    <property type="entry name" value="SUCCINATE--HYDROXYMETHYLGLUTARATE COA-TRANSFERASE"/>
    <property type="match status" value="1"/>
</dbReference>
<dbReference type="InterPro" id="IPR023606">
    <property type="entry name" value="CoA-Trfase_III_dom_1_sf"/>
</dbReference>
<dbReference type="Gene3D" id="3.40.50.10540">
    <property type="entry name" value="Crotonobetainyl-coa:carnitine coa-transferase, domain 1"/>
    <property type="match status" value="1"/>
</dbReference>
<dbReference type="SUPFAM" id="SSF89796">
    <property type="entry name" value="CoA-transferase family III (CaiB/BaiF)"/>
    <property type="match status" value="1"/>
</dbReference>
<dbReference type="InterPro" id="IPR044855">
    <property type="entry name" value="CoA-Trfase_III_dom3_sf"/>
</dbReference>
<organism evidence="2 3">
    <name type="scientific">Aquibium pacificus</name>
    <dbReference type="NCBI Taxonomy" id="3153579"/>
    <lineage>
        <taxon>Bacteria</taxon>
        <taxon>Pseudomonadati</taxon>
        <taxon>Pseudomonadota</taxon>
        <taxon>Alphaproteobacteria</taxon>
        <taxon>Hyphomicrobiales</taxon>
        <taxon>Phyllobacteriaceae</taxon>
        <taxon>Aquibium</taxon>
    </lineage>
</organism>
<dbReference type="EMBL" id="JBDPGJ010000003">
    <property type="protein sequence ID" value="MEX0406839.1"/>
    <property type="molecule type" value="Genomic_DNA"/>
</dbReference>
<dbReference type="Proteomes" id="UP001556692">
    <property type="component" value="Unassembled WGS sequence"/>
</dbReference>
<dbReference type="Pfam" id="PF02515">
    <property type="entry name" value="CoA_transf_3"/>
    <property type="match status" value="1"/>
</dbReference>
<reference evidence="2 3" key="1">
    <citation type="submission" date="2024-05" db="EMBL/GenBank/DDBJ databases">
        <authorList>
            <person name="Jiang F."/>
        </authorList>
    </citation>
    <scope>NUCLEOTIDE SEQUENCE [LARGE SCALE GENOMIC DNA]</scope>
    <source>
        <strain evidence="2 3">LZ166</strain>
    </source>
</reference>
<keyword evidence="1 2" id="KW-0808">Transferase</keyword>
<dbReference type="InterPro" id="IPR050483">
    <property type="entry name" value="CoA-transferase_III_domain"/>
</dbReference>
<sequence length="402" mass="43445">MKPQFLKGVRFADLTWAGAGPFCTKIFSDFGADVIKIESATRLDSVRTGGPFKDRRFGVNRSGYFASRNTGKKSVVLDLKSKEGRALAFDIIRRSDVISNNFGPGAMDRIGLDYESVRAVKPDIVYLSMPMYGEDGPRSELLGVGMTISAVTGLMWSTAYRKDDPVGPGTHYPDHAANPYHAAFAVLAALRRRRLTGEGMKIDLSQVESTINFIGSAVVASALEGADRPQIGNASEAMAPHGIYRCAGDDEWCAVAVPGDAQWRALAGLLGLADDGRYATAALRVAACGELDAVVESWLASRTADEAAEQLRAVGIPAARVASARSLVEDDPQLRARSYWQRVEHPELGNSLYASPPYRIDGERVELSRPPLLGEHTSEVLGELVGRSQAEIAELETRGVFK</sequence>
<dbReference type="InterPro" id="IPR003673">
    <property type="entry name" value="CoA-Trfase_fam_III"/>
</dbReference>
<dbReference type="PANTHER" id="PTHR48207">
    <property type="entry name" value="SUCCINATE--HYDROXYMETHYLGLUTARATE COA-TRANSFERASE"/>
    <property type="match status" value="1"/>
</dbReference>
<protein>
    <submittedName>
        <fullName evidence="2">CoA transferase</fullName>
        <ecNumber evidence="2">2.8.3.-</ecNumber>
    </submittedName>
</protein>
<comment type="caution">
    <text evidence="2">The sequence shown here is derived from an EMBL/GenBank/DDBJ whole genome shotgun (WGS) entry which is preliminary data.</text>
</comment>
<dbReference type="RefSeq" id="WP_367954720.1">
    <property type="nucleotide sequence ID" value="NZ_JBDPGJ010000003.1"/>
</dbReference>
<dbReference type="EC" id="2.8.3.-" evidence="2"/>
<keyword evidence="3" id="KW-1185">Reference proteome</keyword>
<gene>
    <name evidence="2" type="ORF">ABGN05_14325</name>
</gene>
<proteinExistence type="predicted"/>
<dbReference type="GO" id="GO:0016740">
    <property type="term" value="F:transferase activity"/>
    <property type="evidence" value="ECO:0007669"/>
    <property type="project" value="UniProtKB-KW"/>
</dbReference>
<name>A0ABV3SLG6_9HYPH</name>
<accession>A0ABV3SLG6</accession>
<evidence type="ECO:0000313" key="2">
    <source>
        <dbReference type="EMBL" id="MEX0406839.1"/>
    </source>
</evidence>
<evidence type="ECO:0000256" key="1">
    <source>
        <dbReference type="ARBA" id="ARBA00022679"/>
    </source>
</evidence>